<sequence>MTKKDRIAIVVSIVYAILPLLVLFEEPAAALLFCLPIILYWGYRFIKNDISFIGNSNDSAQ</sequence>
<reference evidence="2 3" key="1">
    <citation type="journal article" date="2009" name="Environ. Microbiol.">
        <title>Genome sequence of Desulfobacterium autotrophicum HRM2, a marine sulfate reducer oxidizing organic carbon completely to carbon dioxide.</title>
        <authorList>
            <person name="Strittmatter A.W."/>
            <person name="Liesegang H."/>
            <person name="Rabus R."/>
            <person name="Decker I."/>
            <person name="Amann J."/>
            <person name="Andres S."/>
            <person name="Henne A."/>
            <person name="Fricke W.F."/>
            <person name="Martinez-Arias R."/>
            <person name="Bartels D."/>
            <person name="Goesmann A."/>
            <person name="Krause L."/>
            <person name="Puehler A."/>
            <person name="Klenk H.P."/>
            <person name="Richter M."/>
            <person name="Schuler M."/>
            <person name="Gloeckner F.O."/>
            <person name="Meyerdierks A."/>
            <person name="Gottschalk G."/>
            <person name="Amann R."/>
        </authorList>
    </citation>
    <scope>NUCLEOTIDE SEQUENCE [LARGE SCALE GENOMIC DNA]</scope>
    <source>
        <strain evidence="3">ATCC 43914 / DSM 3382 / HRM2</strain>
        <plasmid evidence="3">Plasmid pHRM2a</plasmid>
    </source>
</reference>
<feature type="transmembrane region" description="Helical" evidence="1">
    <location>
        <begin position="30"/>
        <end position="46"/>
    </location>
</feature>
<proteinExistence type="predicted"/>
<evidence type="ECO:0000313" key="3">
    <source>
        <dbReference type="Proteomes" id="UP000000442"/>
    </source>
</evidence>
<geneLocation type="plasmid" evidence="2 3">
    <name>pHRM2a</name>
</geneLocation>
<evidence type="ECO:0000256" key="1">
    <source>
        <dbReference type="SAM" id="Phobius"/>
    </source>
</evidence>
<accession>C0QMR1</accession>
<dbReference type="HOGENOM" id="CLU_2914889_0_0_7"/>
<name>C0QMR1_DESAH</name>
<protein>
    <submittedName>
        <fullName evidence="2">Uncharacterized protein</fullName>
    </submittedName>
</protein>
<evidence type="ECO:0000313" key="2">
    <source>
        <dbReference type="EMBL" id="ACN18055.1"/>
    </source>
</evidence>
<keyword evidence="1" id="KW-1133">Transmembrane helix</keyword>
<keyword evidence="1" id="KW-0812">Transmembrane</keyword>
<dbReference type="EMBL" id="CP001088">
    <property type="protein sequence ID" value="ACN18055.1"/>
    <property type="molecule type" value="Genomic_DNA"/>
</dbReference>
<organism evidence="2 3">
    <name type="scientific">Desulforapulum autotrophicum (strain ATCC 43914 / DSM 3382 / VKM B-1955 / HRM2)</name>
    <name type="common">Desulfobacterium autotrophicum</name>
    <dbReference type="NCBI Taxonomy" id="177437"/>
    <lineage>
        <taxon>Bacteria</taxon>
        <taxon>Pseudomonadati</taxon>
        <taxon>Thermodesulfobacteriota</taxon>
        <taxon>Desulfobacteria</taxon>
        <taxon>Desulfobacterales</taxon>
        <taxon>Desulfobacteraceae</taxon>
        <taxon>Desulforapulum</taxon>
    </lineage>
</organism>
<keyword evidence="2" id="KW-0614">Plasmid</keyword>
<keyword evidence="1" id="KW-0472">Membrane</keyword>
<dbReference type="AlphaFoldDB" id="C0QMR1"/>
<dbReference type="Proteomes" id="UP000000442">
    <property type="component" value="Plasmid pHRM2a"/>
</dbReference>
<keyword evidence="3" id="KW-1185">Reference proteome</keyword>
<gene>
    <name evidence="2" type="ORF">HRM2_p00610</name>
</gene>
<dbReference type="KEGG" id="dat:HRM2_p00610"/>
<feature type="transmembrane region" description="Helical" evidence="1">
    <location>
        <begin position="7"/>
        <end position="24"/>
    </location>
</feature>